<feature type="transmembrane region" description="Helical" evidence="1">
    <location>
        <begin position="7"/>
        <end position="27"/>
    </location>
</feature>
<feature type="transmembrane region" description="Helical" evidence="1">
    <location>
        <begin position="39"/>
        <end position="56"/>
    </location>
</feature>
<accession>A0A381VR06</accession>
<sequence>MENSKTIYLGLLALFIGAALLGSSAIFVRFSETSPSLTAFYRALLALPFLAIWIMATNKKTQLHSSLNKKDLLILLYAGAFFGIDMAIWNWSIKFTSVAHATLMANTAPIFVTIISYFYLRNHIESSFLKALFLTFSGVCIVIFFGSGSDTSRLLGDSLGLIAALFYASYILCIKRLTNTFSPSLTLFYATLFT</sequence>
<name>A0A381VR06_9ZZZZ</name>
<evidence type="ECO:0000313" key="3">
    <source>
        <dbReference type="EMBL" id="SVA42766.1"/>
    </source>
</evidence>
<keyword evidence="1" id="KW-0472">Membrane</keyword>
<organism evidence="3">
    <name type="scientific">marine metagenome</name>
    <dbReference type="NCBI Taxonomy" id="408172"/>
    <lineage>
        <taxon>unclassified sequences</taxon>
        <taxon>metagenomes</taxon>
        <taxon>ecological metagenomes</taxon>
    </lineage>
</organism>
<feature type="domain" description="EamA" evidence="2">
    <location>
        <begin position="9"/>
        <end position="143"/>
    </location>
</feature>
<reference evidence="3" key="1">
    <citation type="submission" date="2018-05" db="EMBL/GenBank/DDBJ databases">
        <authorList>
            <person name="Lanie J.A."/>
            <person name="Ng W.-L."/>
            <person name="Kazmierczak K.M."/>
            <person name="Andrzejewski T.M."/>
            <person name="Davidsen T.M."/>
            <person name="Wayne K.J."/>
            <person name="Tettelin H."/>
            <person name="Glass J.I."/>
            <person name="Rusch D."/>
            <person name="Podicherti R."/>
            <person name="Tsui H.-C.T."/>
            <person name="Winkler M.E."/>
        </authorList>
    </citation>
    <scope>NUCLEOTIDE SEQUENCE</scope>
</reference>
<proteinExistence type="predicted"/>
<feature type="transmembrane region" description="Helical" evidence="1">
    <location>
        <begin position="98"/>
        <end position="120"/>
    </location>
</feature>
<gene>
    <name evidence="3" type="ORF">METZ01_LOCUS95620</name>
</gene>
<dbReference type="GO" id="GO:0016020">
    <property type="term" value="C:membrane"/>
    <property type="evidence" value="ECO:0007669"/>
    <property type="project" value="InterPro"/>
</dbReference>
<evidence type="ECO:0000259" key="2">
    <source>
        <dbReference type="Pfam" id="PF00892"/>
    </source>
</evidence>
<keyword evidence="1" id="KW-0812">Transmembrane</keyword>
<dbReference type="InterPro" id="IPR037185">
    <property type="entry name" value="EmrE-like"/>
</dbReference>
<protein>
    <recommendedName>
        <fullName evidence="2">EamA domain-containing protein</fullName>
    </recommendedName>
</protein>
<dbReference type="SUPFAM" id="SSF103481">
    <property type="entry name" value="Multidrug resistance efflux transporter EmrE"/>
    <property type="match status" value="1"/>
</dbReference>
<feature type="non-terminal residue" evidence="3">
    <location>
        <position position="194"/>
    </location>
</feature>
<feature type="transmembrane region" description="Helical" evidence="1">
    <location>
        <begin position="154"/>
        <end position="174"/>
    </location>
</feature>
<evidence type="ECO:0000256" key="1">
    <source>
        <dbReference type="SAM" id="Phobius"/>
    </source>
</evidence>
<dbReference type="AlphaFoldDB" id="A0A381VR06"/>
<dbReference type="EMBL" id="UINC01009540">
    <property type="protein sequence ID" value="SVA42766.1"/>
    <property type="molecule type" value="Genomic_DNA"/>
</dbReference>
<keyword evidence="1" id="KW-1133">Transmembrane helix</keyword>
<feature type="transmembrane region" description="Helical" evidence="1">
    <location>
        <begin position="72"/>
        <end position="92"/>
    </location>
</feature>
<feature type="transmembrane region" description="Helical" evidence="1">
    <location>
        <begin position="127"/>
        <end position="148"/>
    </location>
</feature>
<dbReference type="InterPro" id="IPR000620">
    <property type="entry name" value="EamA_dom"/>
</dbReference>
<dbReference type="Pfam" id="PF00892">
    <property type="entry name" value="EamA"/>
    <property type="match status" value="1"/>
</dbReference>
<dbReference type="PANTHER" id="PTHR22911">
    <property type="entry name" value="ACYL-MALONYL CONDENSING ENZYME-RELATED"/>
    <property type="match status" value="1"/>
</dbReference>